<dbReference type="InterPro" id="IPR001199">
    <property type="entry name" value="Cyt_B5-like_heme/steroid-bd"/>
</dbReference>
<evidence type="ECO:0000259" key="3">
    <source>
        <dbReference type="SMART" id="SM01117"/>
    </source>
</evidence>
<dbReference type="EMBL" id="HBNS01029787">
    <property type="protein sequence ID" value="CAE4623433.1"/>
    <property type="molecule type" value="Transcribed_RNA"/>
</dbReference>
<evidence type="ECO:0000256" key="1">
    <source>
        <dbReference type="ARBA" id="ARBA00038357"/>
    </source>
</evidence>
<dbReference type="GO" id="GO:0012505">
    <property type="term" value="C:endomembrane system"/>
    <property type="evidence" value="ECO:0007669"/>
    <property type="project" value="TreeGrafter"/>
</dbReference>
<dbReference type="GO" id="GO:0016020">
    <property type="term" value="C:membrane"/>
    <property type="evidence" value="ECO:0007669"/>
    <property type="project" value="TreeGrafter"/>
</dbReference>
<dbReference type="SMART" id="SM01117">
    <property type="entry name" value="Cyt-b5"/>
    <property type="match status" value="1"/>
</dbReference>
<keyword evidence="2" id="KW-1133">Transmembrane helix</keyword>
<keyword evidence="2" id="KW-0812">Transmembrane</keyword>
<feature type="transmembrane region" description="Helical" evidence="2">
    <location>
        <begin position="68"/>
        <end position="86"/>
    </location>
</feature>
<sequence>MVQSWQNLYFTSQPLSSPHTRARIIPKSVAAIATFTTSKATQQIEANHKIARVRQTKRTKLNMEPTTIAASTAAVVVGSFFTWLYIDGAEDRKRGKANAEAEAQYQARLAERARLAYVEPKDYWSVEELAQYNGTNDDENGPILFAANGLVFNVWKGRNFYGPGCEYHIFAGRDATRLLAKSKLEEETEEEKSKPLNVAEKAALAGWMYTFESKYEVVGKLEGFDPKETSF</sequence>
<name>A0A7S4VPI6_9STRA</name>
<dbReference type="PANTHER" id="PTHR10281:SF76">
    <property type="entry name" value="CALCUTTA CUP-RELATED"/>
    <property type="match status" value="1"/>
</dbReference>
<reference evidence="4" key="1">
    <citation type="submission" date="2021-01" db="EMBL/GenBank/DDBJ databases">
        <authorList>
            <person name="Corre E."/>
            <person name="Pelletier E."/>
            <person name="Niang G."/>
            <person name="Scheremetjew M."/>
            <person name="Finn R."/>
            <person name="Kale V."/>
            <person name="Holt S."/>
            <person name="Cochrane G."/>
            <person name="Meng A."/>
            <person name="Brown T."/>
            <person name="Cohen L."/>
        </authorList>
    </citation>
    <scope>NUCLEOTIDE SEQUENCE</scope>
    <source>
        <strain evidence="4">GSO104</strain>
    </source>
</reference>
<dbReference type="PANTHER" id="PTHR10281">
    <property type="entry name" value="MEMBRANE-ASSOCIATED PROGESTERONE RECEPTOR COMPONENT-RELATED"/>
    <property type="match status" value="1"/>
</dbReference>
<dbReference type="InterPro" id="IPR050577">
    <property type="entry name" value="MAPR/NEUFC/NENF-like"/>
</dbReference>
<keyword evidence="2" id="KW-0472">Membrane</keyword>
<feature type="domain" description="Cytochrome b5 heme-binding" evidence="3">
    <location>
        <begin position="124"/>
        <end position="222"/>
    </location>
</feature>
<dbReference type="Pfam" id="PF00173">
    <property type="entry name" value="Cyt-b5"/>
    <property type="match status" value="1"/>
</dbReference>
<dbReference type="SUPFAM" id="SSF55856">
    <property type="entry name" value="Cytochrome b5-like heme/steroid binding domain"/>
    <property type="match status" value="1"/>
</dbReference>
<comment type="similarity">
    <text evidence="1">Belongs to the cytochrome b5 family. MAPR subfamily.</text>
</comment>
<protein>
    <recommendedName>
        <fullName evidence="3">Cytochrome b5 heme-binding domain-containing protein</fullName>
    </recommendedName>
</protein>
<dbReference type="Gene3D" id="3.10.120.10">
    <property type="entry name" value="Cytochrome b5-like heme/steroid binding domain"/>
    <property type="match status" value="1"/>
</dbReference>
<accession>A0A7S4VPI6</accession>
<gene>
    <name evidence="4" type="ORF">DBRI00130_LOCUS23422</name>
</gene>
<organism evidence="4">
    <name type="scientific">Ditylum brightwellii</name>
    <dbReference type="NCBI Taxonomy" id="49249"/>
    <lineage>
        <taxon>Eukaryota</taxon>
        <taxon>Sar</taxon>
        <taxon>Stramenopiles</taxon>
        <taxon>Ochrophyta</taxon>
        <taxon>Bacillariophyta</taxon>
        <taxon>Mediophyceae</taxon>
        <taxon>Lithodesmiophycidae</taxon>
        <taxon>Lithodesmiales</taxon>
        <taxon>Lithodesmiaceae</taxon>
        <taxon>Ditylum</taxon>
    </lineage>
</organism>
<proteinExistence type="inferred from homology"/>
<evidence type="ECO:0000313" key="4">
    <source>
        <dbReference type="EMBL" id="CAE4623433.1"/>
    </source>
</evidence>
<dbReference type="InterPro" id="IPR036400">
    <property type="entry name" value="Cyt_B5-like_heme/steroid_sf"/>
</dbReference>
<evidence type="ECO:0000256" key="2">
    <source>
        <dbReference type="SAM" id="Phobius"/>
    </source>
</evidence>
<dbReference type="AlphaFoldDB" id="A0A7S4VPI6"/>